<dbReference type="SUPFAM" id="SSF51735">
    <property type="entry name" value="NAD(P)-binding Rossmann-fold domains"/>
    <property type="match status" value="1"/>
</dbReference>
<name>A0A544UQ88_LYSSH</name>
<protein>
    <submittedName>
        <fullName evidence="4">Gfo/Idh/MocA family oxidoreductase</fullName>
    </submittedName>
</protein>
<dbReference type="GO" id="GO:0000166">
    <property type="term" value="F:nucleotide binding"/>
    <property type="evidence" value="ECO:0007669"/>
    <property type="project" value="InterPro"/>
</dbReference>
<dbReference type="InterPro" id="IPR036291">
    <property type="entry name" value="NAD(P)-bd_dom_sf"/>
</dbReference>
<dbReference type="Gene3D" id="3.40.50.720">
    <property type="entry name" value="NAD(P)-binding Rossmann-like Domain"/>
    <property type="match status" value="1"/>
</dbReference>
<dbReference type="PANTHER" id="PTHR43818">
    <property type="entry name" value="BCDNA.GH03377"/>
    <property type="match status" value="1"/>
</dbReference>
<evidence type="ECO:0000313" key="5">
    <source>
        <dbReference type="Proteomes" id="UP000317944"/>
    </source>
</evidence>
<dbReference type="Proteomes" id="UP000317944">
    <property type="component" value="Unassembled WGS sequence"/>
</dbReference>
<dbReference type="SUPFAM" id="SSF55347">
    <property type="entry name" value="Glyceraldehyde-3-phosphate dehydrogenase-like, C-terminal domain"/>
    <property type="match status" value="1"/>
</dbReference>
<reference evidence="4 5" key="1">
    <citation type="submission" date="2018-03" db="EMBL/GenBank/DDBJ databases">
        <title>Aerobic endospore-forming bacteria genome sequencing and assembly.</title>
        <authorList>
            <person name="Cavalcante D.A."/>
            <person name="Driks A."/>
            <person name="Putonti C."/>
            <person name="De-Souza M.T."/>
        </authorList>
    </citation>
    <scope>NUCLEOTIDE SEQUENCE [LARGE SCALE GENOMIC DNA]</scope>
    <source>
        <strain evidence="4 5">SDF0037</strain>
    </source>
</reference>
<gene>
    <name evidence="4" type="ORF">C7Y47_06980</name>
</gene>
<dbReference type="InterPro" id="IPR000683">
    <property type="entry name" value="Gfo/Idh/MocA-like_OxRdtase_N"/>
</dbReference>
<feature type="domain" description="Gal80p-like C-terminal" evidence="3">
    <location>
        <begin position="135"/>
        <end position="272"/>
    </location>
</feature>
<dbReference type="Gene3D" id="3.30.360.10">
    <property type="entry name" value="Dihydrodipicolinate Reductase, domain 2"/>
    <property type="match status" value="1"/>
</dbReference>
<dbReference type="AlphaFoldDB" id="A0A544UQ88"/>
<evidence type="ECO:0000259" key="3">
    <source>
        <dbReference type="Pfam" id="PF22685"/>
    </source>
</evidence>
<evidence type="ECO:0000259" key="2">
    <source>
        <dbReference type="Pfam" id="PF01408"/>
    </source>
</evidence>
<dbReference type="PANTHER" id="PTHR43818:SF11">
    <property type="entry name" value="BCDNA.GH03377"/>
    <property type="match status" value="1"/>
</dbReference>
<proteinExistence type="predicted"/>
<keyword evidence="1" id="KW-0560">Oxidoreductase</keyword>
<accession>A0A544UQ88</accession>
<evidence type="ECO:0000256" key="1">
    <source>
        <dbReference type="ARBA" id="ARBA00023002"/>
    </source>
</evidence>
<dbReference type="InterPro" id="IPR055080">
    <property type="entry name" value="Gal80p-like_C"/>
</dbReference>
<dbReference type="Pfam" id="PF01408">
    <property type="entry name" value="GFO_IDH_MocA"/>
    <property type="match status" value="1"/>
</dbReference>
<dbReference type="GO" id="GO:0016491">
    <property type="term" value="F:oxidoreductase activity"/>
    <property type="evidence" value="ECO:0007669"/>
    <property type="project" value="UniProtKB-KW"/>
</dbReference>
<dbReference type="Pfam" id="PF22685">
    <property type="entry name" value="Gal80p_C-like"/>
    <property type="match status" value="1"/>
</dbReference>
<dbReference type="OrthoDB" id="9815825at2"/>
<comment type="caution">
    <text evidence="4">The sequence shown here is derived from an EMBL/GenBank/DDBJ whole genome shotgun (WGS) entry which is preliminary data.</text>
</comment>
<organism evidence="4 5">
    <name type="scientific">Lysinibacillus sphaericus</name>
    <name type="common">Bacillus sphaericus</name>
    <dbReference type="NCBI Taxonomy" id="1421"/>
    <lineage>
        <taxon>Bacteria</taxon>
        <taxon>Bacillati</taxon>
        <taxon>Bacillota</taxon>
        <taxon>Bacilli</taxon>
        <taxon>Bacillales</taxon>
        <taxon>Bacillaceae</taxon>
        <taxon>Lysinibacillus</taxon>
    </lineage>
</organism>
<evidence type="ECO:0000313" key="4">
    <source>
        <dbReference type="EMBL" id="TQR36019.1"/>
    </source>
</evidence>
<sequence>MKNKIINVGIIGGSLNNQWASQTHIPALKNNPFYNITAIGTSNIVTAEKSAKILNAPHAFTNYKELAQSKDVDLVVVSIKVPHHYDAVLAVLEENKHIYCEWPLAIHTHQAEKMAQLAEERHIHHAIGLQGRQSPEVNYVKQAIHQGDIGKVISCTMQVATQGKGGITDEKGRYLLDEDNGATLLSINGGHSLDVLCYILGDFKELSATMNVHYTEAFVQETGQSIEKNTADQILIQGTLVNDTSASVHIQGGVYPAFQLEIRGKKGAFRLTQKNSYGHVQFGNLIIEKMIHPNNLFNAKDILMEEVKISEQNNDAISYVNQAYTMLAKDIVESSKHIPDFKDAVKLHRLLDVVRKSAKTGKRIFIKQP</sequence>
<feature type="domain" description="Gfo/Idh/MocA-like oxidoreductase N-terminal" evidence="2">
    <location>
        <begin position="6"/>
        <end position="122"/>
    </location>
</feature>
<dbReference type="EMBL" id="SADV01000004">
    <property type="protein sequence ID" value="TQR36019.1"/>
    <property type="molecule type" value="Genomic_DNA"/>
</dbReference>
<dbReference type="InterPro" id="IPR050463">
    <property type="entry name" value="Gfo/Idh/MocA_oxidrdct_glycsds"/>
</dbReference>
<dbReference type="RefSeq" id="WP_142508109.1">
    <property type="nucleotide sequence ID" value="NZ_SADV01000004.1"/>
</dbReference>